<keyword evidence="3" id="KW-0521">NADP</keyword>
<dbReference type="InterPro" id="IPR022893">
    <property type="entry name" value="Shikimate_DH_fam"/>
</dbReference>
<evidence type="ECO:0000256" key="1">
    <source>
        <dbReference type="ARBA" id="ARBA00004871"/>
    </source>
</evidence>
<dbReference type="PANTHER" id="PTHR21089">
    <property type="entry name" value="SHIKIMATE DEHYDROGENASE"/>
    <property type="match status" value="1"/>
</dbReference>
<evidence type="ECO:0000256" key="6">
    <source>
        <dbReference type="ARBA" id="ARBA00049442"/>
    </source>
</evidence>
<dbReference type="InterPro" id="IPR046346">
    <property type="entry name" value="Aminoacid_DH-like_N_sf"/>
</dbReference>
<dbReference type="CDD" id="cd00502">
    <property type="entry name" value="DHQase_I"/>
    <property type="match status" value="1"/>
</dbReference>
<dbReference type="InterPro" id="IPR036291">
    <property type="entry name" value="NAD(P)-bd_dom_sf"/>
</dbReference>
<evidence type="ECO:0000256" key="3">
    <source>
        <dbReference type="ARBA" id="ARBA00022857"/>
    </source>
</evidence>
<organism evidence="9 10">
    <name type="scientific">Candidatus Rhabdochlamydia porcellionis</name>
    <dbReference type="NCBI Taxonomy" id="225148"/>
    <lineage>
        <taxon>Bacteria</taxon>
        <taxon>Pseudomonadati</taxon>
        <taxon>Chlamydiota</taxon>
        <taxon>Chlamydiia</taxon>
        <taxon>Parachlamydiales</taxon>
        <taxon>Candidatus Rhabdochlamydiaceae</taxon>
        <taxon>Candidatus Rhabdochlamydia</taxon>
    </lineage>
</organism>
<dbReference type="Pfam" id="PF01488">
    <property type="entry name" value="Shikimate_DH"/>
    <property type="match status" value="1"/>
</dbReference>
<dbReference type="InterPro" id="IPR001381">
    <property type="entry name" value="DHquinase_I"/>
</dbReference>
<dbReference type="SUPFAM" id="SSF51569">
    <property type="entry name" value="Aldolase"/>
    <property type="match status" value="1"/>
</dbReference>
<comment type="pathway">
    <text evidence="1">Metabolic intermediate biosynthesis; chorismate biosynthesis; chorismate from D-erythrose 4-phosphate and phosphoenolpyruvate: step 4/7.</text>
</comment>
<gene>
    <name evidence="9" type="ORF">RHAB15C_0000685</name>
</gene>
<evidence type="ECO:0000256" key="2">
    <source>
        <dbReference type="ARBA" id="ARBA00012962"/>
    </source>
</evidence>
<sequence>MLFGVVTGPKLEIAEEEILSHLEWIDAVEFRLDLFMDLDLTQLKSLLKKLPIPTLFTLRRQDQGGEFTQSEKIRLQLIEQLCQLQPDFFDLEYDIPTSFRKKLFLDHPKIHFIASYHNFEKFPKLDSVLSSLFTPYAHFYKIAIHCSSCIEALQLLLLSKKHMNLVTIGLGERAQFTRLIAPILGMPFSYATLKLQTAPGQLKLKDLQLYRFSTLNSTTAIYALLGDPIDTSLSPIAHNAVFTAQKKNALYCKIPCNKNELPECLNLIQQLPFKGLSITMPLKEKTASIIPSLQTAINTLVIDSKITSFNTDGIGAIQALEKKTTLFKKKIVLFGAGGVAQAIAKEAIDKGAFVTFINRTKEKAVQLAKIYRCEGGGIELFSLHYDVIINCTPNPDCIQSDWICANSVAMDTVYQPHWTEFLKKATLKNCKLIFGKELFVNQAVQQQKLWDSSLSKEELEQVITQSIHKSV</sequence>
<evidence type="ECO:0000256" key="5">
    <source>
        <dbReference type="ARBA" id="ARBA00023141"/>
    </source>
</evidence>
<dbReference type="GO" id="GO:0004764">
    <property type="term" value="F:shikimate 3-dehydrogenase (NADP+) activity"/>
    <property type="evidence" value="ECO:0007669"/>
    <property type="project" value="UniProtKB-EC"/>
</dbReference>
<evidence type="ECO:0000259" key="7">
    <source>
        <dbReference type="Pfam" id="PF01488"/>
    </source>
</evidence>
<keyword evidence="10" id="KW-1185">Reference proteome</keyword>
<evidence type="ECO:0000256" key="4">
    <source>
        <dbReference type="ARBA" id="ARBA00023002"/>
    </source>
</evidence>
<evidence type="ECO:0000313" key="9">
    <source>
        <dbReference type="EMBL" id="QZA58806.1"/>
    </source>
</evidence>
<dbReference type="EMBL" id="CP075585">
    <property type="protein sequence ID" value="QZA58806.1"/>
    <property type="molecule type" value="Genomic_DNA"/>
</dbReference>
<reference evidence="9 10" key="1">
    <citation type="submission" date="2020-01" db="EMBL/GenBank/DDBJ databases">
        <authorList>
            <person name="Sixt B."/>
            <person name="Schulz F."/>
            <person name="Kostanjsek R."/>
            <person name="Koestlbacher S."/>
            <person name="Collingro A."/>
            <person name="Toenshoff E."/>
            <person name="Horn M."/>
        </authorList>
    </citation>
    <scope>NUCLEOTIDE SEQUENCE [LARGE SCALE GENOMIC DNA]</scope>
    <source>
        <strain evidence="9 10">15C</strain>
    </source>
</reference>
<keyword evidence="5" id="KW-0057">Aromatic amino acid biosynthesis</keyword>
<dbReference type="SUPFAM" id="SSF51735">
    <property type="entry name" value="NAD(P)-binding Rossmann-fold domains"/>
    <property type="match status" value="1"/>
</dbReference>
<name>A0ABX8YZJ0_9BACT</name>
<dbReference type="Gene3D" id="3.20.20.70">
    <property type="entry name" value="Aldolase class I"/>
    <property type="match status" value="1"/>
</dbReference>
<dbReference type="InterPro" id="IPR013785">
    <property type="entry name" value="Aldolase_TIM"/>
</dbReference>
<evidence type="ECO:0000259" key="8">
    <source>
        <dbReference type="Pfam" id="PF08501"/>
    </source>
</evidence>
<dbReference type="InterPro" id="IPR006151">
    <property type="entry name" value="Shikm_DH/Glu-tRNA_Rdtase"/>
</dbReference>
<dbReference type="PANTHER" id="PTHR21089:SF1">
    <property type="entry name" value="BIFUNCTIONAL 3-DEHYDROQUINATE DEHYDRATASE_SHIKIMATE DEHYDROGENASE, CHLOROPLASTIC"/>
    <property type="match status" value="1"/>
</dbReference>
<keyword evidence="4 9" id="KW-0560">Oxidoreductase</keyword>
<dbReference type="EC" id="1.1.1.25" evidence="2"/>
<evidence type="ECO:0000313" key="10">
    <source>
        <dbReference type="Proteomes" id="UP000822862"/>
    </source>
</evidence>
<comment type="catalytic activity">
    <reaction evidence="6">
        <text>shikimate + NADP(+) = 3-dehydroshikimate + NADPH + H(+)</text>
        <dbReference type="Rhea" id="RHEA:17737"/>
        <dbReference type="ChEBI" id="CHEBI:15378"/>
        <dbReference type="ChEBI" id="CHEBI:16630"/>
        <dbReference type="ChEBI" id="CHEBI:36208"/>
        <dbReference type="ChEBI" id="CHEBI:57783"/>
        <dbReference type="ChEBI" id="CHEBI:58349"/>
        <dbReference type="EC" id="1.1.1.25"/>
    </reaction>
</comment>
<dbReference type="Gene3D" id="3.40.50.10860">
    <property type="entry name" value="Leucine Dehydrogenase, chain A, domain 1"/>
    <property type="match status" value="1"/>
</dbReference>
<dbReference type="CDD" id="cd01065">
    <property type="entry name" value="NAD_bind_Shikimate_DH"/>
    <property type="match status" value="1"/>
</dbReference>
<feature type="domain" description="Quinate/shikimate 5-dehydrogenase/glutamyl-tRNA reductase" evidence="7">
    <location>
        <begin position="322"/>
        <end position="396"/>
    </location>
</feature>
<dbReference type="Pfam" id="PF08501">
    <property type="entry name" value="Shikimate_dh_N"/>
    <property type="match status" value="1"/>
</dbReference>
<accession>A0ABX8YZJ0</accession>
<feature type="domain" description="Shikimate dehydrogenase substrate binding N-terminal" evidence="8">
    <location>
        <begin position="224"/>
        <end position="293"/>
    </location>
</feature>
<protein>
    <recommendedName>
        <fullName evidence="2">shikimate dehydrogenase (NADP(+))</fullName>
        <ecNumber evidence="2">1.1.1.25</ecNumber>
    </recommendedName>
</protein>
<dbReference type="Proteomes" id="UP000822862">
    <property type="component" value="Chromosome"/>
</dbReference>
<dbReference type="Gene3D" id="3.40.50.720">
    <property type="entry name" value="NAD(P)-binding Rossmann-like Domain"/>
    <property type="match status" value="1"/>
</dbReference>
<reference evidence="9 10" key="2">
    <citation type="submission" date="2021-05" db="EMBL/GenBank/DDBJ databases">
        <title>Ecology and evolution of chlamydial symbionts of arthropods.</title>
        <authorList>
            <person name="Halter T."/>
            <person name="Sixt B.S."/>
            <person name="Toenshoff E.R."/>
            <person name="Koestlbacher S."/>
            <person name="Schulz F."/>
            <person name="Kostanjsek R."/>
            <person name="Collingro A."/>
            <person name="Hendrickx F."/>
            <person name="Horn M."/>
        </authorList>
    </citation>
    <scope>NUCLEOTIDE SEQUENCE [LARGE SCALE GENOMIC DNA]</scope>
    <source>
        <strain evidence="9 10">15C</strain>
    </source>
</reference>
<keyword evidence="5" id="KW-0028">Amino-acid biosynthesis</keyword>
<proteinExistence type="predicted"/>
<dbReference type="SUPFAM" id="SSF53223">
    <property type="entry name" value="Aminoacid dehydrogenase-like, N-terminal domain"/>
    <property type="match status" value="1"/>
</dbReference>
<dbReference type="Pfam" id="PF01487">
    <property type="entry name" value="DHquinase_I"/>
    <property type="match status" value="1"/>
</dbReference>
<dbReference type="InterPro" id="IPR013708">
    <property type="entry name" value="Shikimate_DH-bd_N"/>
</dbReference>